<feature type="domain" description="VIT" evidence="2">
    <location>
        <begin position="54"/>
        <end position="182"/>
    </location>
</feature>
<name>A0A2U2HKE1_9BURK</name>
<dbReference type="Proteomes" id="UP000241421">
    <property type="component" value="Unassembled WGS sequence"/>
</dbReference>
<evidence type="ECO:0000313" key="4">
    <source>
        <dbReference type="Proteomes" id="UP000241421"/>
    </source>
</evidence>
<dbReference type="Pfam" id="PF08487">
    <property type="entry name" value="VIT"/>
    <property type="match status" value="1"/>
</dbReference>
<dbReference type="EMBL" id="PXWF02000221">
    <property type="protein sequence ID" value="PWF47953.1"/>
    <property type="molecule type" value="Genomic_DNA"/>
</dbReference>
<protein>
    <submittedName>
        <fullName evidence="3">DUF2135 domain-containing protein</fullName>
    </submittedName>
</protein>
<comment type="caution">
    <text evidence="3">The sequence shown here is derived from an EMBL/GenBank/DDBJ whole genome shotgun (WGS) entry which is preliminary data.</text>
</comment>
<dbReference type="InterPro" id="IPR011990">
    <property type="entry name" value="TPR-like_helical_dom_sf"/>
</dbReference>
<accession>A0A2U2HKE1</accession>
<dbReference type="PROSITE" id="PS51468">
    <property type="entry name" value="VIT"/>
    <property type="match status" value="1"/>
</dbReference>
<dbReference type="SUPFAM" id="SSF48452">
    <property type="entry name" value="TPR-like"/>
    <property type="match status" value="1"/>
</dbReference>
<evidence type="ECO:0000256" key="1">
    <source>
        <dbReference type="SAM" id="MobiDB-lite"/>
    </source>
</evidence>
<dbReference type="InterPro" id="IPR019220">
    <property type="entry name" value="DUF2135"/>
</dbReference>
<evidence type="ECO:0000259" key="2">
    <source>
        <dbReference type="PROSITE" id="PS51468"/>
    </source>
</evidence>
<dbReference type="AlphaFoldDB" id="A0A2U2HKE1"/>
<feature type="region of interest" description="Disordered" evidence="1">
    <location>
        <begin position="624"/>
        <end position="710"/>
    </location>
</feature>
<evidence type="ECO:0000313" key="3">
    <source>
        <dbReference type="EMBL" id="PWF47953.1"/>
    </source>
</evidence>
<organism evidence="3 4">
    <name type="scientific">Massilia glaciei</name>
    <dbReference type="NCBI Taxonomy" id="1524097"/>
    <lineage>
        <taxon>Bacteria</taxon>
        <taxon>Pseudomonadati</taxon>
        <taxon>Pseudomonadota</taxon>
        <taxon>Betaproteobacteria</taxon>
        <taxon>Burkholderiales</taxon>
        <taxon>Oxalobacteraceae</taxon>
        <taxon>Telluria group</taxon>
        <taxon>Massilia</taxon>
    </lineage>
</organism>
<feature type="compositionally biased region" description="Pro residues" evidence="1">
    <location>
        <begin position="655"/>
        <end position="665"/>
    </location>
</feature>
<dbReference type="Gene3D" id="1.25.40.10">
    <property type="entry name" value="Tetratricopeptide repeat domain"/>
    <property type="match status" value="1"/>
</dbReference>
<dbReference type="InterPro" id="IPR013694">
    <property type="entry name" value="VIT"/>
</dbReference>
<sequence>MPAFPVRKDSFFRRRSSALLLEGTVLLGIVALTATTVFAAIAPQPRVATPVPPFMPARLVVPEARLPIELRHVAVQAEVAGLAVATRIELEFYNPNERVLEGELQFPLLEGQSIAGFALDIDGELRPAVPVEKAKGQQDFEDVTRTRVDPALLEATQGNNYKLRLYPLPGRGARRVVLEIAEILSAGNSTAAGTSASALAWRLPLQFGSPVGRLDVAVRFAGAAPLSARLGSAVLPMQRAKDENGMASLTFTRSNYRGSGVLHVALPATAVPLTLSVQEFRGQTYFYAEFDLVMHSAPRAKPRNIALIWDASGSGAARDHGKELAVLDQYFKRIGQVQVQLLTVRDTAAPVETFAIAGGNWQLLRQRLETMVYDGATQLGAMQPPSGTDLALLFTDGLGNYGDAPLSVAPIPLYAVNAASSADAGLLRRVAEQSGGAYLDLLNMTSAGAVQALGTERTRLVAMRGTGVRDLETASVYVQNGRLMVAGILTEPEAEMVLEIQAPGGVRRTRTVHLKARAPASAQGATALAARRWATLRLAVLEADYERNKAAIRRLGLDFGMLSRETSLIVLDNVADYARYEIEPPTSLRAKWQDLMASKSQTDATAKARHIDRVAADFADKQSWWDKRFPKGEPPAPPKPAAAMPGGAPVSTMAAPPPAPVPAPASMPSGAAAAAAAAAERARNESTQRSSSAGRPGVADAASQSASIQLRKWQPDEPYARRLREAKSEDLYAIYLDERPAYAASTAFFLDVADILFERGQPELGSRVLSNLAEMNLENRHVLRILAYRLLLAKQVKPALPVLQKVLALSPNEPQSYRDLGLALAADGQSQQAIDRLWEVVSRPWNNRFPGVELIALAELNAIVARQPGMDTRRIDARLLRNLPLELRAVLTWDADNTDIDLWLIDPNGERSYYGNRLTYQGGRMSPDFTGGYGPEEYSLRVAKPGSYTVKAQFYGHRQQIVAPSTTLMLKLSTGFGTPAQKDEDIVLRLSGRGDDVTVGTFTVGAAP</sequence>
<keyword evidence="4" id="KW-1185">Reference proteome</keyword>
<reference evidence="3 4" key="1">
    <citation type="submission" date="2018-04" db="EMBL/GenBank/DDBJ databases">
        <title>Massilia violaceinigra sp. nov., a novel purple-pigmented bacterium isolated from Tianshan glacier, Xinjiang, China.</title>
        <authorList>
            <person name="Wang H."/>
        </authorList>
    </citation>
    <scope>NUCLEOTIDE SEQUENCE [LARGE SCALE GENOMIC DNA]</scope>
    <source>
        <strain evidence="3 4">B448-2</strain>
    </source>
</reference>
<dbReference type="Gene3D" id="2.60.120.380">
    <property type="match status" value="1"/>
</dbReference>
<dbReference type="InterPro" id="IPR036465">
    <property type="entry name" value="vWFA_dom_sf"/>
</dbReference>
<feature type="compositionally biased region" description="Low complexity" evidence="1">
    <location>
        <begin position="666"/>
        <end position="679"/>
    </location>
</feature>
<dbReference type="OrthoDB" id="266279at2"/>
<proteinExistence type="predicted"/>
<feature type="compositionally biased region" description="Low complexity" evidence="1">
    <location>
        <begin position="641"/>
        <end position="654"/>
    </location>
</feature>
<dbReference type="SUPFAM" id="SSF53300">
    <property type="entry name" value="vWA-like"/>
    <property type="match status" value="1"/>
</dbReference>
<gene>
    <name evidence="3" type="ORF">C7C56_013070</name>
</gene>
<dbReference type="Pfam" id="PF09906">
    <property type="entry name" value="DUF2135"/>
    <property type="match status" value="1"/>
</dbReference>